<feature type="domain" description="Reverse transcriptase" evidence="1">
    <location>
        <begin position="5"/>
        <end position="70"/>
    </location>
</feature>
<dbReference type="OrthoDB" id="5534248at2759"/>
<protein>
    <recommendedName>
        <fullName evidence="1">Reverse transcriptase domain-containing protein</fullName>
    </recommendedName>
</protein>
<reference evidence="2 3" key="1">
    <citation type="journal article" date="2018" name="MBio">
        <title>Comparative Genomics Reveals the Core Gene Toolbox for the Fungus-Insect Symbiosis.</title>
        <authorList>
            <person name="Wang Y."/>
            <person name="Stata M."/>
            <person name="Wang W."/>
            <person name="Stajich J.E."/>
            <person name="White M.M."/>
            <person name="Moncalvo J.M."/>
        </authorList>
    </citation>
    <scope>NUCLEOTIDE SEQUENCE [LARGE SCALE GENOMIC DNA]</scope>
    <source>
        <strain evidence="2 3">SWE-8-4</strain>
    </source>
</reference>
<evidence type="ECO:0000259" key="1">
    <source>
        <dbReference type="Pfam" id="PF00078"/>
    </source>
</evidence>
<sequence>MYINDIFNGMAGVSVPGLDEKISGLFFADDVVILVESIDKLQKSFDILTEWCKRWDMNVNNKKYGIMAKNCSTDTTSKNIKAFKIYIGCYSILKSNDIPTRFKALVIKAIIEAVRTYGGEFFGLLTRIGNQKLEKCNKPAAMIQSRQKLNSNYLDKKTDITRTWEFSK</sequence>
<organism evidence="2 3">
    <name type="scientific">Smittium simulii</name>
    <dbReference type="NCBI Taxonomy" id="133385"/>
    <lineage>
        <taxon>Eukaryota</taxon>
        <taxon>Fungi</taxon>
        <taxon>Fungi incertae sedis</taxon>
        <taxon>Zoopagomycota</taxon>
        <taxon>Kickxellomycotina</taxon>
        <taxon>Harpellomycetes</taxon>
        <taxon>Harpellales</taxon>
        <taxon>Legeriomycetaceae</taxon>
        <taxon>Smittium</taxon>
    </lineage>
</organism>
<evidence type="ECO:0000313" key="3">
    <source>
        <dbReference type="Proteomes" id="UP000245383"/>
    </source>
</evidence>
<gene>
    <name evidence="2" type="ORF">BB561_002175</name>
</gene>
<dbReference type="Pfam" id="PF00078">
    <property type="entry name" value="RVT_1"/>
    <property type="match status" value="1"/>
</dbReference>
<proteinExistence type="predicted"/>
<dbReference type="InterPro" id="IPR000477">
    <property type="entry name" value="RT_dom"/>
</dbReference>
<dbReference type="AlphaFoldDB" id="A0A2T9YRJ9"/>
<accession>A0A2T9YRJ9</accession>
<name>A0A2T9YRJ9_9FUNG</name>
<dbReference type="Proteomes" id="UP000245383">
    <property type="component" value="Unassembled WGS sequence"/>
</dbReference>
<comment type="caution">
    <text evidence="2">The sequence shown here is derived from an EMBL/GenBank/DDBJ whole genome shotgun (WGS) entry which is preliminary data.</text>
</comment>
<evidence type="ECO:0000313" key="2">
    <source>
        <dbReference type="EMBL" id="PVU94931.1"/>
    </source>
</evidence>
<keyword evidence="3" id="KW-1185">Reference proteome</keyword>
<dbReference type="EMBL" id="MBFR01000070">
    <property type="protein sequence ID" value="PVU94931.1"/>
    <property type="molecule type" value="Genomic_DNA"/>
</dbReference>